<keyword evidence="6 9" id="KW-0812">Transmembrane</keyword>
<feature type="domain" description="ABC transmembrane type-1" evidence="11">
    <location>
        <begin position="1"/>
        <end position="144"/>
    </location>
</feature>
<keyword evidence="3 9" id="KW-0813">Transport</keyword>
<keyword evidence="5 10" id="KW-0762">Sugar transport</keyword>
<proteinExistence type="inferred from homology"/>
<comment type="subcellular location">
    <subcellularLocation>
        <location evidence="1 9">Cell membrane</location>
        <topology evidence="1 9">Multi-pass membrane protein</topology>
    </subcellularLocation>
</comment>
<dbReference type="PANTHER" id="PTHR47314:SF1">
    <property type="entry name" value="MALTOSE_MALTODEXTRIN TRANSPORT SYSTEM PERMEASE PROTEIN MALF"/>
    <property type="match status" value="1"/>
</dbReference>
<sequence length="155" mass="17375">WLPTVGDELPPRIALFIVNLWFTYPFFMTVGLAALQSIPRDLYEVADLDGAGSWRRFRDITLPFLIAAMVPLLITQAAFQFNNAGIILLFTDGNPAGEPGSKWGRTDTLASWAYDLFFRERRYSLAAAYSIVIFFVIATLTVLSAVVTRSFKEEA</sequence>
<dbReference type="SUPFAM" id="SSF161098">
    <property type="entry name" value="MetI-like"/>
    <property type="match status" value="1"/>
</dbReference>
<dbReference type="CDD" id="cd06261">
    <property type="entry name" value="TM_PBP2"/>
    <property type="match status" value="1"/>
</dbReference>
<feature type="non-terminal residue" evidence="12">
    <location>
        <position position="1"/>
    </location>
</feature>
<evidence type="ECO:0000256" key="7">
    <source>
        <dbReference type="ARBA" id="ARBA00022989"/>
    </source>
</evidence>
<keyword evidence="4 10" id="KW-1003">Cell membrane</keyword>
<dbReference type="GO" id="GO:1990060">
    <property type="term" value="C:maltose transport complex"/>
    <property type="evidence" value="ECO:0007669"/>
    <property type="project" value="TreeGrafter"/>
</dbReference>
<evidence type="ECO:0000313" key="12">
    <source>
        <dbReference type="EMBL" id="CAA9560999.1"/>
    </source>
</evidence>
<keyword evidence="7 9" id="KW-1133">Transmembrane helix</keyword>
<dbReference type="AlphaFoldDB" id="A0A6J4UXC7"/>
<evidence type="ECO:0000256" key="4">
    <source>
        <dbReference type="ARBA" id="ARBA00022475"/>
    </source>
</evidence>
<evidence type="ECO:0000256" key="1">
    <source>
        <dbReference type="ARBA" id="ARBA00004651"/>
    </source>
</evidence>
<dbReference type="EMBL" id="CADCWE010000243">
    <property type="protein sequence ID" value="CAA9560999.1"/>
    <property type="molecule type" value="Genomic_DNA"/>
</dbReference>
<feature type="transmembrane region" description="Helical" evidence="9">
    <location>
        <begin position="126"/>
        <end position="147"/>
    </location>
</feature>
<dbReference type="Pfam" id="PF00528">
    <property type="entry name" value="BPD_transp_1"/>
    <property type="match status" value="1"/>
</dbReference>
<evidence type="ECO:0000256" key="3">
    <source>
        <dbReference type="ARBA" id="ARBA00022448"/>
    </source>
</evidence>
<gene>
    <name evidence="12" type="ORF">AVDCRST_MAG73-3698</name>
</gene>
<comment type="similarity">
    <text evidence="2 10">Belongs to the binding-protein-dependent transport system permease family. MalFG subfamily.</text>
</comment>
<dbReference type="GO" id="GO:0042956">
    <property type="term" value="P:maltodextrin transmembrane transport"/>
    <property type="evidence" value="ECO:0007669"/>
    <property type="project" value="TreeGrafter"/>
</dbReference>
<comment type="caution">
    <text evidence="10">Lacks conserved residue(s) required for the propagation of feature annotation.</text>
</comment>
<evidence type="ECO:0000256" key="5">
    <source>
        <dbReference type="ARBA" id="ARBA00022597"/>
    </source>
</evidence>
<organism evidence="12">
    <name type="scientific">uncultured Thermomicrobiales bacterium</name>
    <dbReference type="NCBI Taxonomy" id="1645740"/>
    <lineage>
        <taxon>Bacteria</taxon>
        <taxon>Pseudomonadati</taxon>
        <taxon>Thermomicrobiota</taxon>
        <taxon>Thermomicrobia</taxon>
        <taxon>Thermomicrobiales</taxon>
        <taxon>environmental samples</taxon>
    </lineage>
</organism>
<reference evidence="12" key="1">
    <citation type="submission" date="2020-02" db="EMBL/GenBank/DDBJ databases">
        <authorList>
            <person name="Meier V. D."/>
        </authorList>
    </citation>
    <scope>NUCLEOTIDE SEQUENCE</scope>
    <source>
        <strain evidence="12">AVDCRST_MAG73</strain>
    </source>
</reference>
<evidence type="ECO:0000256" key="2">
    <source>
        <dbReference type="ARBA" id="ARBA00009047"/>
    </source>
</evidence>
<dbReference type="InterPro" id="IPR000515">
    <property type="entry name" value="MetI-like"/>
</dbReference>
<dbReference type="PANTHER" id="PTHR47314">
    <property type="entry name" value="MALTOSE/MALTODEXTRIN TRANSPORT SYSTEM PERMEASE PROTEIN MALF"/>
    <property type="match status" value="1"/>
</dbReference>
<accession>A0A6J4UXC7</accession>
<feature type="transmembrane region" description="Helical" evidence="9">
    <location>
        <begin position="60"/>
        <end position="79"/>
    </location>
</feature>
<dbReference type="GO" id="GO:0015423">
    <property type="term" value="F:ABC-type maltose transporter activity"/>
    <property type="evidence" value="ECO:0007669"/>
    <property type="project" value="TreeGrafter"/>
</dbReference>
<protein>
    <recommendedName>
        <fullName evidence="10">Maltose/maltodextrin transport system permease protein</fullName>
    </recommendedName>
</protein>
<evidence type="ECO:0000256" key="10">
    <source>
        <dbReference type="RuleBase" id="RU367050"/>
    </source>
</evidence>
<name>A0A6J4UXC7_9BACT</name>
<comment type="function">
    <text evidence="10">Part of the ABC transporter complex MalEFGK involved in maltose/maltodextrin import. Probably responsible for the translocation of the substrate across the membrane.</text>
</comment>
<dbReference type="PROSITE" id="PS50928">
    <property type="entry name" value="ABC_TM1"/>
    <property type="match status" value="1"/>
</dbReference>
<dbReference type="InterPro" id="IPR035906">
    <property type="entry name" value="MetI-like_sf"/>
</dbReference>
<dbReference type="Gene3D" id="1.10.3720.10">
    <property type="entry name" value="MetI-like"/>
    <property type="match status" value="1"/>
</dbReference>
<keyword evidence="8 9" id="KW-0472">Membrane</keyword>
<evidence type="ECO:0000256" key="8">
    <source>
        <dbReference type="ARBA" id="ARBA00023136"/>
    </source>
</evidence>
<evidence type="ECO:0000256" key="6">
    <source>
        <dbReference type="ARBA" id="ARBA00022692"/>
    </source>
</evidence>
<evidence type="ECO:0000259" key="11">
    <source>
        <dbReference type="PROSITE" id="PS50928"/>
    </source>
</evidence>
<feature type="transmembrane region" description="Helical" evidence="9">
    <location>
        <begin position="12"/>
        <end position="35"/>
    </location>
</feature>
<evidence type="ECO:0000256" key="9">
    <source>
        <dbReference type="RuleBase" id="RU363032"/>
    </source>
</evidence>